<dbReference type="EMBL" id="UYWX01000086">
    <property type="protein sequence ID" value="VDM16914.1"/>
    <property type="molecule type" value="Genomic_DNA"/>
</dbReference>
<dbReference type="AlphaFoldDB" id="A0A0R3WJ99"/>
<feature type="transmembrane region" description="Helical" evidence="1">
    <location>
        <begin position="32"/>
        <end position="54"/>
    </location>
</feature>
<accession>A0A0R3WJ99</accession>
<protein>
    <submittedName>
        <fullName evidence="4">Na_Ca_ex domain-containing protein</fullName>
    </submittedName>
</protein>
<keyword evidence="1" id="KW-0812">Transmembrane</keyword>
<dbReference type="WBParaSite" id="TTAC_0000073501-mRNA-1">
    <property type="protein sequence ID" value="TTAC_0000073501-mRNA-1"/>
    <property type="gene ID" value="TTAC_0000073501"/>
</dbReference>
<keyword evidence="1" id="KW-0472">Membrane</keyword>
<organism evidence="4">
    <name type="scientific">Hydatigena taeniaeformis</name>
    <name type="common">Feline tapeworm</name>
    <name type="synonym">Taenia taeniaeformis</name>
    <dbReference type="NCBI Taxonomy" id="6205"/>
    <lineage>
        <taxon>Eukaryota</taxon>
        <taxon>Metazoa</taxon>
        <taxon>Spiralia</taxon>
        <taxon>Lophotrochozoa</taxon>
        <taxon>Platyhelminthes</taxon>
        <taxon>Cestoda</taxon>
        <taxon>Eucestoda</taxon>
        <taxon>Cyclophyllidea</taxon>
        <taxon>Taeniidae</taxon>
        <taxon>Hydatigera</taxon>
    </lineage>
</organism>
<sequence length="78" mass="8878">MGVPLSILSAGANFFNLYLLHHDGVSARGTRLLLISVSSTETIFFVFTAIYCVLKMFYFKTFTHRLSSALLFYFPNIF</sequence>
<evidence type="ECO:0000313" key="4">
    <source>
        <dbReference type="WBParaSite" id="TTAC_0000073501-mRNA-1"/>
    </source>
</evidence>
<keyword evidence="1" id="KW-1133">Transmembrane helix</keyword>
<evidence type="ECO:0000313" key="3">
    <source>
        <dbReference type="Proteomes" id="UP000274429"/>
    </source>
</evidence>
<evidence type="ECO:0000313" key="2">
    <source>
        <dbReference type="EMBL" id="VDM16914.1"/>
    </source>
</evidence>
<reference evidence="4" key="1">
    <citation type="submission" date="2017-02" db="UniProtKB">
        <authorList>
            <consortium name="WormBaseParasite"/>
        </authorList>
    </citation>
    <scope>IDENTIFICATION</scope>
</reference>
<name>A0A0R3WJ99_HYDTA</name>
<reference evidence="2 3" key="2">
    <citation type="submission" date="2018-11" db="EMBL/GenBank/DDBJ databases">
        <authorList>
            <consortium name="Pathogen Informatics"/>
        </authorList>
    </citation>
    <scope>NUCLEOTIDE SEQUENCE [LARGE SCALE GENOMIC DNA]</scope>
</reference>
<proteinExistence type="predicted"/>
<gene>
    <name evidence="2" type="ORF">TTAC_LOCUS736</name>
</gene>
<keyword evidence="3" id="KW-1185">Reference proteome</keyword>
<evidence type="ECO:0000256" key="1">
    <source>
        <dbReference type="SAM" id="Phobius"/>
    </source>
</evidence>
<dbReference type="Proteomes" id="UP000274429">
    <property type="component" value="Unassembled WGS sequence"/>
</dbReference>